<dbReference type="Proteomes" id="UP001157006">
    <property type="component" value="Chromosome 2"/>
</dbReference>
<evidence type="ECO:0000313" key="2">
    <source>
        <dbReference type="EMBL" id="CAI8600369.1"/>
    </source>
</evidence>
<dbReference type="AlphaFoldDB" id="A0AAV0ZTV5"/>
<sequence length="150" mass="16481">MWNLVNNMQSNIINKGGMVVADQEMLEIDDAKRKIVHPGDIFKRGITMQTSTNIVFKKKEKDAIDLQMMADLDVELMHTNGTTSATSPTLAVADEFDIAEDIEESDNEVDDGSDDDDDGGGDGGGDENNEDDNVEIMGDDPSKWRISDLI</sequence>
<organism evidence="2 3">
    <name type="scientific">Vicia faba</name>
    <name type="common">Broad bean</name>
    <name type="synonym">Faba vulgaris</name>
    <dbReference type="NCBI Taxonomy" id="3906"/>
    <lineage>
        <taxon>Eukaryota</taxon>
        <taxon>Viridiplantae</taxon>
        <taxon>Streptophyta</taxon>
        <taxon>Embryophyta</taxon>
        <taxon>Tracheophyta</taxon>
        <taxon>Spermatophyta</taxon>
        <taxon>Magnoliopsida</taxon>
        <taxon>eudicotyledons</taxon>
        <taxon>Gunneridae</taxon>
        <taxon>Pentapetalae</taxon>
        <taxon>rosids</taxon>
        <taxon>fabids</taxon>
        <taxon>Fabales</taxon>
        <taxon>Fabaceae</taxon>
        <taxon>Papilionoideae</taxon>
        <taxon>50 kb inversion clade</taxon>
        <taxon>NPAAA clade</taxon>
        <taxon>Hologalegina</taxon>
        <taxon>IRL clade</taxon>
        <taxon>Fabeae</taxon>
        <taxon>Vicia</taxon>
    </lineage>
</organism>
<accession>A0AAV0ZTV5</accession>
<name>A0AAV0ZTV5_VICFA</name>
<evidence type="ECO:0000313" key="3">
    <source>
        <dbReference type="Proteomes" id="UP001157006"/>
    </source>
</evidence>
<reference evidence="2 3" key="1">
    <citation type="submission" date="2023-01" db="EMBL/GenBank/DDBJ databases">
        <authorList>
            <person name="Kreplak J."/>
        </authorList>
    </citation>
    <scope>NUCLEOTIDE SEQUENCE [LARGE SCALE GENOMIC DNA]</scope>
</reference>
<gene>
    <name evidence="2" type="ORF">VFH_II219760</name>
</gene>
<proteinExistence type="predicted"/>
<feature type="compositionally biased region" description="Basic and acidic residues" evidence="1">
    <location>
        <begin position="140"/>
        <end position="150"/>
    </location>
</feature>
<protein>
    <submittedName>
        <fullName evidence="2">Uncharacterized protein</fullName>
    </submittedName>
</protein>
<feature type="compositionally biased region" description="Acidic residues" evidence="1">
    <location>
        <begin position="100"/>
        <end position="138"/>
    </location>
</feature>
<dbReference type="EMBL" id="OX451737">
    <property type="protein sequence ID" value="CAI8600369.1"/>
    <property type="molecule type" value="Genomic_DNA"/>
</dbReference>
<evidence type="ECO:0000256" key="1">
    <source>
        <dbReference type="SAM" id="MobiDB-lite"/>
    </source>
</evidence>
<keyword evidence="3" id="KW-1185">Reference proteome</keyword>
<feature type="region of interest" description="Disordered" evidence="1">
    <location>
        <begin position="100"/>
        <end position="150"/>
    </location>
</feature>